<protein>
    <submittedName>
        <fullName evidence="2">Uncharacterized protein</fullName>
    </submittedName>
</protein>
<dbReference type="AlphaFoldDB" id="A0A3L6ZLX4"/>
<keyword evidence="3" id="KW-1185">Reference proteome</keyword>
<name>A0A3L6ZLX4_9MICO</name>
<keyword evidence="1" id="KW-0812">Transmembrane</keyword>
<reference evidence="2 3" key="1">
    <citation type="submission" date="2018-10" db="EMBL/GenBank/DDBJ databases">
        <authorList>
            <person name="Li J."/>
        </authorList>
    </citation>
    <scope>NUCLEOTIDE SEQUENCE [LARGE SCALE GENOMIC DNA]</scope>
    <source>
        <strain evidence="2 3">CCTCC AB209002</strain>
    </source>
</reference>
<comment type="caution">
    <text evidence="2">The sequence shown here is derived from an EMBL/GenBank/DDBJ whole genome shotgun (WGS) entry which is preliminary data.</text>
</comment>
<keyword evidence="1" id="KW-0472">Membrane</keyword>
<dbReference type="EMBL" id="RCUV01000020">
    <property type="protein sequence ID" value="RLP68531.1"/>
    <property type="molecule type" value="Genomic_DNA"/>
</dbReference>
<feature type="transmembrane region" description="Helical" evidence="1">
    <location>
        <begin position="57"/>
        <end position="78"/>
    </location>
</feature>
<proteinExistence type="predicted"/>
<organism evidence="2 3">
    <name type="scientific">Mycetocola manganoxydans</name>
    <dbReference type="NCBI Taxonomy" id="699879"/>
    <lineage>
        <taxon>Bacteria</taxon>
        <taxon>Bacillati</taxon>
        <taxon>Actinomycetota</taxon>
        <taxon>Actinomycetes</taxon>
        <taxon>Micrococcales</taxon>
        <taxon>Microbacteriaceae</taxon>
        <taxon>Mycetocola</taxon>
    </lineage>
</organism>
<accession>A0A3L6ZLX4</accession>
<dbReference type="Proteomes" id="UP000270299">
    <property type="component" value="Unassembled WGS sequence"/>
</dbReference>
<sequence length="126" mass="13698">MPAELPVDAQPYWPAQSEWPTVEEVDRLVRTTRKKPDVRLAILTGLRRYAEPGTAQMLVAIGSVIVSITAVVLAVAALNPLFHMGAAGAGLVYVVLVIWGIGLALRIDERRKAASVWLKALESSIR</sequence>
<evidence type="ECO:0000313" key="3">
    <source>
        <dbReference type="Proteomes" id="UP000270299"/>
    </source>
</evidence>
<keyword evidence="1" id="KW-1133">Transmembrane helix</keyword>
<gene>
    <name evidence="2" type="ORF">D9V29_13715</name>
</gene>
<evidence type="ECO:0000313" key="2">
    <source>
        <dbReference type="EMBL" id="RLP68531.1"/>
    </source>
</evidence>
<evidence type="ECO:0000256" key="1">
    <source>
        <dbReference type="SAM" id="Phobius"/>
    </source>
</evidence>
<feature type="transmembrane region" description="Helical" evidence="1">
    <location>
        <begin position="84"/>
        <end position="105"/>
    </location>
</feature>